<keyword evidence="2" id="KW-1185">Reference proteome</keyword>
<dbReference type="Proteomes" id="UP000036932">
    <property type="component" value="Unassembled WGS sequence"/>
</dbReference>
<comment type="caution">
    <text evidence="1">The sequence shown here is derived from an EMBL/GenBank/DDBJ whole genome shotgun (WGS) entry which is preliminary data.</text>
</comment>
<organism evidence="1 2">
    <name type="scientific">Paenibacillus solani</name>
    <dbReference type="NCBI Taxonomy" id="1705565"/>
    <lineage>
        <taxon>Bacteria</taxon>
        <taxon>Bacillati</taxon>
        <taxon>Bacillota</taxon>
        <taxon>Bacilli</taxon>
        <taxon>Bacillales</taxon>
        <taxon>Paenibacillaceae</taxon>
        <taxon>Paenibacillus</taxon>
    </lineage>
</organism>
<dbReference type="SUPFAM" id="SSF53335">
    <property type="entry name" value="S-adenosyl-L-methionine-dependent methyltransferases"/>
    <property type="match status" value="1"/>
</dbReference>
<protein>
    <recommendedName>
        <fullName evidence="3">Methyltransferase type 11 domain-containing protein</fullName>
    </recommendedName>
</protein>
<evidence type="ECO:0000313" key="2">
    <source>
        <dbReference type="Proteomes" id="UP000036932"/>
    </source>
</evidence>
<accession>A0A0M1P7V4</accession>
<dbReference type="Gene3D" id="3.40.50.150">
    <property type="entry name" value="Vaccinia Virus protein VP39"/>
    <property type="match status" value="1"/>
</dbReference>
<gene>
    <name evidence="1" type="ORF">AM231_13885</name>
</gene>
<sequence>MGSEAREQTVVAKVPLELLFTDYIAEERKTDIPHFTEAWYEDHKRYADLPIMRLSPHLQLFRYFMNGRESPKLYLEWHSLIFTTRGLHVPISEHELLEQRRLQCSNLTALFAKNPDYFLNDPILVVYDKEAGYFRIKDGHHRTIFQYCKGIRYIPAQMTVQDYDYWKNTDAVTGVRDTFSRHHRTLIYTPILNPYFEHLTSERDSTYPTRLDLILEYLGSSSIRGKNVIDIGCNIGYYSRHFARQGARVTGYEPMAEHYELARELNHLERVQFDIRTERFERSTLTEEYDIGLLLTVFYHVMDNPSVRQAFLRNVDKAVTGLLFWESGAEPNREKEILLQGTKFDKYEKLGDTEGTGKKREFGVFIKSSYTK</sequence>
<reference evidence="2" key="1">
    <citation type="submission" date="2015-08" db="EMBL/GenBank/DDBJ databases">
        <title>Genome sequencing project for genomic taxonomy and phylogenomics of Bacillus-like bacteria.</title>
        <authorList>
            <person name="Liu B."/>
            <person name="Wang J."/>
            <person name="Zhu Y."/>
            <person name="Liu G."/>
            <person name="Chen Q."/>
            <person name="Chen Z."/>
            <person name="Lan J."/>
            <person name="Che J."/>
            <person name="Ge C."/>
            <person name="Shi H."/>
            <person name="Pan Z."/>
            <person name="Liu X."/>
        </authorList>
    </citation>
    <scope>NUCLEOTIDE SEQUENCE [LARGE SCALE GENOMIC DNA]</scope>
    <source>
        <strain evidence="2">FJAT-22460</strain>
    </source>
</reference>
<dbReference type="OrthoDB" id="9791837at2"/>
<dbReference type="PATRIC" id="fig|1705565.3.peg.4813"/>
<dbReference type="CDD" id="cd02440">
    <property type="entry name" value="AdoMet_MTases"/>
    <property type="match status" value="1"/>
</dbReference>
<dbReference type="EMBL" id="LIUT01000001">
    <property type="protein sequence ID" value="KOR90119.1"/>
    <property type="molecule type" value="Genomic_DNA"/>
</dbReference>
<name>A0A0M1P7V4_9BACL</name>
<dbReference type="AlphaFoldDB" id="A0A0M1P7V4"/>
<evidence type="ECO:0008006" key="3">
    <source>
        <dbReference type="Google" id="ProtNLM"/>
    </source>
</evidence>
<proteinExistence type="predicted"/>
<dbReference type="RefSeq" id="WP_054403066.1">
    <property type="nucleotide sequence ID" value="NZ_LIUT01000001.1"/>
</dbReference>
<dbReference type="Pfam" id="PF13489">
    <property type="entry name" value="Methyltransf_23"/>
    <property type="match status" value="1"/>
</dbReference>
<dbReference type="InterPro" id="IPR029063">
    <property type="entry name" value="SAM-dependent_MTases_sf"/>
</dbReference>
<evidence type="ECO:0000313" key="1">
    <source>
        <dbReference type="EMBL" id="KOR90119.1"/>
    </source>
</evidence>